<name>A0AAD7CYI9_MYCRO</name>
<protein>
    <submittedName>
        <fullName evidence="1">Uncharacterized protein</fullName>
    </submittedName>
</protein>
<accession>A0AAD7CYI9</accession>
<dbReference type="AlphaFoldDB" id="A0AAD7CYI9"/>
<reference evidence="1" key="1">
    <citation type="submission" date="2023-03" db="EMBL/GenBank/DDBJ databases">
        <title>Massive genome expansion in bonnet fungi (Mycena s.s.) driven by repeated elements and novel gene families across ecological guilds.</title>
        <authorList>
            <consortium name="Lawrence Berkeley National Laboratory"/>
            <person name="Harder C.B."/>
            <person name="Miyauchi S."/>
            <person name="Viragh M."/>
            <person name="Kuo A."/>
            <person name="Thoen E."/>
            <person name="Andreopoulos B."/>
            <person name="Lu D."/>
            <person name="Skrede I."/>
            <person name="Drula E."/>
            <person name="Henrissat B."/>
            <person name="Morin E."/>
            <person name="Kohler A."/>
            <person name="Barry K."/>
            <person name="LaButti K."/>
            <person name="Morin E."/>
            <person name="Salamov A."/>
            <person name="Lipzen A."/>
            <person name="Mereny Z."/>
            <person name="Hegedus B."/>
            <person name="Baldrian P."/>
            <person name="Stursova M."/>
            <person name="Weitz H."/>
            <person name="Taylor A."/>
            <person name="Grigoriev I.V."/>
            <person name="Nagy L.G."/>
            <person name="Martin F."/>
            <person name="Kauserud H."/>
        </authorList>
    </citation>
    <scope>NUCLEOTIDE SEQUENCE</scope>
    <source>
        <strain evidence="1">CBHHK067</strain>
    </source>
</reference>
<sequence>MSITMNSASPDLAEDPFRYTPLDLPFPRLLKTPKKAPVSSIKPALRRTFQATLKLSDESYSHRSRPLHLLAAGLVLGSTPTITKADSISRSFSPRADSLTFGTSEWIWTATSVAGTVLALRKDFTPPFGKSIIGVEIIAAANDHFSLFLNGDLLGEGSGNTNFGRRFCASAFPSQNVLADDTTDVIVTDSSWLVDDSVPVDFAQLSFDDSQWPSATVLGAYGTGPWGSIAIPTAPPLISLAGATWVWTDVIPAGGVLPPGQRAFRRTFTPGSGEGPATLNIIISADNQYSLWVNGVLVGSGTDWTVAQQYTVNLARTDTVVLAVLANNIDTTPAGLIVSAEITMAETGRNNCTASILLVTDLNWVSTEGTIPDGWELPGFDDSTWPAVAGEGNYGVGPWTTLAIAAPSAPVDA</sequence>
<gene>
    <name evidence="1" type="ORF">B0H17DRAFT_1209579</name>
</gene>
<evidence type="ECO:0000313" key="2">
    <source>
        <dbReference type="Proteomes" id="UP001221757"/>
    </source>
</evidence>
<evidence type="ECO:0000313" key="1">
    <source>
        <dbReference type="EMBL" id="KAJ7669718.1"/>
    </source>
</evidence>
<dbReference type="SUPFAM" id="SSF49785">
    <property type="entry name" value="Galactose-binding domain-like"/>
    <property type="match status" value="1"/>
</dbReference>
<organism evidence="1 2">
    <name type="scientific">Mycena rosella</name>
    <name type="common">Pink bonnet</name>
    <name type="synonym">Agaricus rosellus</name>
    <dbReference type="NCBI Taxonomy" id="1033263"/>
    <lineage>
        <taxon>Eukaryota</taxon>
        <taxon>Fungi</taxon>
        <taxon>Dikarya</taxon>
        <taxon>Basidiomycota</taxon>
        <taxon>Agaricomycotina</taxon>
        <taxon>Agaricomycetes</taxon>
        <taxon>Agaricomycetidae</taxon>
        <taxon>Agaricales</taxon>
        <taxon>Marasmiineae</taxon>
        <taxon>Mycenaceae</taxon>
        <taxon>Mycena</taxon>
    </lineage>
</organism>
<proteinExistence type="predicted"/>
<dbReference type="InterPro" id="IPR008979">
    <property type="entry name" value="Galactose-bd-like_sf"/>
</dbReference>
<keyword evidence="2" id="KW-1185">Reference proteome</keyword>
<dbReference type="Gene3D" id="2.60.120.260">
    <property type="entry name" value="Galactose-binding domain-like"/>
    <property type="match status" value="2"/>
</dbReference>
<dbReference type="Proteomes" id="UP001221757">
    <property type="component" value="Unassembled WGS sequence"/>
</dbReference>
<dbReference type="EMBL" id="JARKIE010000185">
    <property type="protein sequence ID" value="KAJ7669718.1"/>
    <property type="molecule type" value="Genomic_DNA"/>
</dbReference>
<comment type="caution">
    <text evidence="1">The sequence shown here is derived from an EMBL/GenBank/DDBJ whole genome shotgun (WGS) entry which is preliminary data.</text>
</comment>